<proteinExistence type="predicted"/>
<dbReference type="EMBL" id="CP029287">
    <property type="protein sequence ID" value="AWS00256.1"/>
    <property type="molecule type" value="Genomic_DNA"/>
</dbReference>
<keyword evidence="2" id="KW-1185">Reference proteome</keyword>
<name>A0A2U9IW73_9CREN</name>
<evidence type="ECO:0000313" key="2">
    <source>
        <dbReference type="Proteomes" id="UP000247586"/>
    </source>
</evidence>
<organism evidence="1 2">
    <name type="scientific">Metallosphaera hakonensis JCM 8857 = DSM 7519</name>
    <dbReference type="NCBI Taxonomy" id="1293036"/>
    <lineage>
        <taxon>Archaea</taxon>
        <taxon>Thermoproteota</taxon>
        <taxon>Thermoprotei</taxon>
        <taxon>Sulfolobales</taxon>
        <taxon>Sulfolobaceae</taxon>
        <taxon>Metallosphaera</taxon>
    </lineage>
</organism>
<dbReference type="RefSeq" id="WP_110369586.1">
    <property type="nucleotide sequence ID" value="NZ_CP029287.2"/>
</dbReference>
<dbReference type="GeneID" id="36836049"/>
<accession>A0A2U9IW73</accession>
<gene>
    <name evidence="1" type="ORF">DFR87_11865</name>
</gene>
<reference evidence="1 2" key="1">
    <citation type="submission" date="2018-05" db="EMBL/GenBank/DDBJ databases">
        <title>Complete Genome Sequences of Extremely Thermoacidophilic, Metal-Mobilizing Type-Strain Members of the Archaeal Family Sulfolobaceae: Acidianus brierleyi DSM-1651T, Acidianus sulfidivorans DSM-18786T, Metallosphaera hakonensis DSM-7519T, and Metallosphaera prunae DSM-10039T.</title>
        <authorList>
            <person name="Counts J.A."/>
            <person name="Kelly R.M."/>
        </authorList>
    </citation>
    <scope>NUCLEOTIDE SEQUENCE [LARGE SCALE GENOMIC DNA]</scope>
    <source>
        <strain evidence="1 2">HO1-1</strain>
    </source>
</reference>
<dbReference type="KEGG" id="mhk:DFR87_11865"/>
<dbReference type="AlphaFoldDB" id="A0A2U9IW73"/>
<reference evidence="2" key="2">
    <citation type="submission" date="2020-03" db="EMBL/GenBank/DDBJ databases">
        <title>Complete Genome Sequences of Extremely Thermoacidophilic, Metal-Mobilizing Type-Strain Members of the Archaeal Family Sulfolobaceae: Acidianus brierleyi DSM-1651T, Acidianus sulfidivorans DSM-18786T, Metallosphaera hakonensis DSM-7519T, and Metallosphaera prunae DSM-10039T.</title>
        <authorList>
            <person name="Counts J.A."/>
            <person name="Kelly R.M."/>
        </authorList>
    </citation>
    <scope>NUCLEOTIDE SEQUENCE [LARGE SCALE GENOMIC DNA]</scope>
    <source>
        <strain evidence="2">HO1-1</strain>
    </source>
</reference>
<dbReference type="OrthoDB" id="42406at2157"/>
<sequence>MDFQDLEKLTRGMGAYERRFSEIYYYLYRASENSLTKDELDEYYKILKKRSHSMDHLVKLAEVYLIMGDKDTSATILERGKRDVEDHVLVSNSLILLECLGGKRPTYNRLAMTNVIAECSHLLDDYDPMQDFMRLLRDNPSYNSEPNISKFLQNIAMRTDTEPGRPELVEDALILNERVKTDKEEKIQNNYTLAVALRSLGKNKESEKFIESLREGLKKSNHEFDLSALSLVSYYSIFKEIDEVDKLIDTIEIVKRGDKQGDLMLRAISASTAYAYTKNQRYLDIALEAFHKSKGTEKTEIGIWFMNFLDRPDILFVVLDEILKEGAFLFYTDKIAMALGKAYASVKDRRILQLMDGALFYRNVLDFILNLTGESLSKRFKMNFYFF</sequence>
<reference evidence="2" key="3">
    <citation type="submission" date="2020-03" db="EMBL/GenBank/DDBJ databases">
        <title>Sequencing and Assembly of Multiple Reported Metal-Biooxidizing Members of the Extremely Thermoacidophilic Archaeal Family Sulfolobaceae.</title>
        <authorList>
            <person name="Counts J.A."/>
            <person name="Kelly R.M."/>
        </authorList>
    </citation>
    <scope>NUCLEOTIDE SEQUENCE [LARGE SCALE GENOMIC DNA]</scope>
    <source>
        <strain evidence="2">HO1-1</strain>
    </source>
</reference>
<protein>
    <submittedName>
        <fullName evidence="1">Uncharacterized protein</fullName>
    </submittedName>
</protein>
<evidence type="ECO:0000313" key="1">
    <source>
        <dbReference type="EMBL" id="AWS00256.1"/>
    </source>
</evidence>
<dbReference type="Proteomes" id="UP000247586">
    <property type="component" value="Chromosome"/>
</dbReference>